<dbReference type="InterPro" id="IPR029063">
    <property type="entry name" value="SAM-dependent_MTases_sf"/>
</dbReference>
<dbReference type="PANTHER" id="PTHR10629:SF52">
    <property type="entry name" value="DNA (CYTOSINE-5)-METHYLTRANSFERASE 1"/>
    <property type="match status" value="1"/>
</dbReference>
<evidence type="ECO:0000256" key="2">
    <source>
        <dbReference type="ARBA" id="ARBA00022603"/>
    </source>
</evidence>
<dbReference type="Pfam" id="PF00145">
    <property type="entry name" value="DNA_methylase"/>
    <property type="match status" value="1"/>
</dbReference>
<dbReference type="InterPro" id="IPR050390">
    <property type="entry name" value="C5-Methyltransferase"/>
</dbReference>
<keyword evidence="2 6" id="KW-0489">Methyltransferase</keyword>
<evidence type="ECO:0000256" key="4">
    <source>
        <dbReference type="ARBA" id="ARBA00022691"/>
    </source>
</evidence>
<feature type="region of interest" description="Disordered" evidence="7">
    <location>
        <begin position="230"/>
        <end position="271"/>
    </location>
</feature>
<protein>
    <recommendedName>
        <fullName evidence="1">DNA (cytosine-5-)-methyltransferase</fullName>
        <ecNumber evidence="1">2.1.1.37</ecNumber>
    </recommendedName>
</protein>
<evidence type="ECO:0000256" key="7">
    <source>
        <dbReference type="SAM" id="MobiDB-lite"/>
    </source>
</evidence>
<proteinExistence type="inferred from homology"/>
<dbReference type="REBASE" id="301114">
    <property type="entry name" value="M.LtrJW1ORF6100P"/>
</dbReference>
<accession>A0A4P6KE42</accession>
<name>A0A4P6KE42_9MICO</name>
<dbReference type="PROSITE" id="PS51679">
    <property type="entry name" value="SAM_MT_C5"/>
    <property type="match status" value="1"/>
</dbReference>
<reference evidence="8 9" key="1">
    <citation type="submission" date="2019-02" db="EMBL/GenBank/DDBJ databases">
        <authorList>
            <person name="Sun L."/>
            <person name="Pan D."/>
            <person name="Wu X."/>
        </authorList>
    </citation>
    <scope>NUCLEOTIDE SEQUENCE [LARGE SCALE GENOMIC DNA]</scope>
    <source>
        <strain evidence="8 9">JW-1</strain>
    </source>
</reference>
<evidence type="ECO:0000313" key="9">
    <source>
        <dbReference type="Proteomes" id="UP000289260"/>
    </source>
</evidence>
<evidence type="ECO:0000256" key="5">
    <source>
        <dbReference type="ARBA" id="ARBA00022747"/>
    </source>
</evidence>
<dbReference type="GO" id="GO:0044027">
    <property type="term" value="P:negative regulation of gene expression via chromosomal CpG island methylation"/>
    <property type="evidence" value="ECO:0007669"/>
    <property type="project" value="TreeGrafter"/>
</dbReference>
<dbReference type="GO" id="GO:0003677">
    <property type="term" value="F:DNA binding"/>
    <property type="evidence" value="ECO:0007669"/>
    <property type="project" value="TreeGrafter"/>
</dbReference>
<dbReference type="GO" id="GO:0032259">
    <property type="term" value="P:methylation"/>
    <property type="evidence" value="ECO:0007669"/>
    <property type="project" value="UniProtKB-KW"/>
</dbReference>
<keyword evidence="5" id="KW-0680">Restriction system</keyword>
<evidence type="ECO:0000313" key="8">
    <source>
        <dbReference type="EMBL" id="QBE48463.1"/>
    </source>
</evidence>
<dbReference type="GO" id="GO:0003886">
    <property type="term" value="F:DNA (cytosine-5-)-methyltransferase activity"/>
    <property type="evidence" value="ECO:0007669"/>
    <property type="project" value="UniProtKB-EC"/>
</dbReference>
<feature type="region of interest" description="Disordered" evidence="7">
    <location>
        <begin position="141"/>
        <end position="164"/>
    </location>
</feature>
<dbReference type="EC" id="2.1.1.37" evidence="1"/>
<feature type="active site" evidence="6">
    <location>
        <position position="84"/>
    </location>
</feature>
<evidence type="ECO:0000256" key="6">
    <source>
        <dbReference type="PROSITE-ProRule" id="PRU01016"/>
    </source>
</evidence>
<keyword evidence="3 6" id="KW-0808">Transferase</keyword>
<dbReference type="Gene3D" id="3.40.50.150">
    <property type="entry name" value="Vaccinia Virus protein VP39"/>
    <property type="match status" value="1"/>
</dbReference>
<dbReference type="Proteomes" id="UP000289260">
    <property type="component" value="Chromosome"/>
</dbReference>
<dbReference type="SUPFAM" id="SSF53335">
    <property type="entry name" value="S-adenosyl-L-methionine-dependent methyltransferases"/>
    <property type="match status" value="1"/>
</dbReference>
<dbReference type="PANTHER" id="PTHR10629">
    <property type="entry name" value="CYTOSINE-SPECIFIC METHYLTRANSFERASE"/>
    <property type="match status" value="1"/>
</dbReference>
<dbReference type="AlphaFoldDB" id="A0A4P6KE42"/>
<evidence type="ECO:0000256" key="1">
    <source>
        <dbReference type="ARBA" id="ARBA00011975"/>
    </source>
</evidence>
<gene>
    <name evidence="8" type="ORF">EVS81_06100</name>
</gene>
<keyword evidence="4 6" id="KW-0949">S-adenosyl-L-methionine</keyword>
<organism evidence="8 9">
    <name type="scientific">Leucobacter triazinivorans</name>
    <dbReference type="NCBI Taxonomy" id="1784719"/>
    <lineage>
        <taxon>Bacteria</taxon>
        <taxon>Bacillati</taxon>
        <taxon>Actinomycetota</taxon>
        <taxon>Actinomycetes</taxon>
        <taxon>Micrococcales</taxon>
        <taxon>Microbacteriaceae</taxon>
        <taxon>Leucobacter</taxon>
    </lineage>
</organism>
<dbReference type="InterPro" id="IPR001525">
    <property type="entry name" value="C5_MeTfrase"/>
</dbReference>
<dbReference type="OrthoDB" id="9813719at2"/>
<dbReference type="EMBL" id="CP035806">
    <property type="protein sequence ID" value="QBE48463.1"/>
    <property type="molecule type" value="Genomic_DNA"/>
</dbReference>
<dbReference type="PRINTS" id="PR00105">
    <property type="entry name" value="C5METTRFRASE"/>
</dbReference>
<dbReference type="KEGG" id="ltr:EVS81_06100"/>
<comment type="similarity">
    <text evidence="6">Belongs to the class I-like SAM-binding methyltransferase superfamily. C5-methyltransferase family.</text>
</comment>
<evidence type="ECO:0000256" key="3">
    <source>
        <dbReference type="ARBA" id="ARBA00022679"/>
    </source>
</evidence>
<keyword evidence="9" id="KW-1185">Reference proteome</keyword>
<dbReference type="GO" id="GO:0009307">
    <property type="term" value="P:DNA restriction-modification system"/>
    <property type="evidence" value="ECO:0007669"/>
    <property type="project" value="UniProtKB-KW"/>
</dbReference>
<sequence>MADKPLTGSAAPLRVGSLFSGYGGLDLAVEEVFGAKTIWFSEINEPIARVFSYHWPDAPNLADITTIEWNTVPQVDILCGGFPCQDVSTVGKMAGLKPGTRSGLWAHMAAAIDALQPEWVVIENVRGLLSAPAIRANLEGDYDEQCNPRDATPEGATPRGVEPDSWLLGETATRPLRAAGAVLGDLADLRYDAQWIGLPASAIGAPHPRYRVFILARRTLPNPTGLGRIAWSGDSATGKGAPWHDRAQPSDHRPRPPRPERTPERRSREPVDVDRAAFRRWGRYAPAIAQWERITGCPAPFPAILNENLGPRPAPVFVEWLMGLPGGWVTDRSLGLSHAQQLTALGNGVLPHQAVAALNKLRDGCTVITG</sequence>
<feature type="compositionally biased region" description="Basic and acidic residues" evidence="7">
    <location>
        <begin position="242"/>
        <end position="271"/>
    </location>
</feature>